<proteinExistence type="predicted"/>
<dbReference type="RefSeq" id="WP_188957120.1">
    <property type="nucleotide sequence ID" value="NZ_BMIB01000005.1"/>
</dbReference>
<dbReference type="SUPFAM" id="SSF51905">
    <property type="entry name" value="FAD/NAD(P)-binding domain"/>
    <property type="match status" value="1"/>
</dbReference>
<gene>
    <name evidence="2" type="ORF">GCM10011379_47230</name>
</gene>
<dbReference type="GO" id="GO:0005737">
    <property type="term" value="C:cytoplasm"/>
    <property type="evidence" value="ECO:0007669"/>
    <property type="project" value="TreeGrafter"/>
</dbReference>
<reference evidence="2" key="2">
    <citation type="submission" date="2020-09" db="EMBL/GenBank/DDBJ databases">
        <authorList>
            <person name="Sun Q."/>
            <person name="Zhou Y."/>
        </authorList>
    </citation>
    <scope>NUCLEOTIDE SEQUENCE</scope>
    <source>
        <strain evidence="2">CGMCC 1.15290</strain>
    </source>
</reference>
<dbReference type="PANTHER" id="PTHR13847:SF201">
    <property type="entry name" value="PUTATIBE OXIDOREDUCTASE"/>
    <property type="match status" value="1"/>
</dbReference>
<evidence type="ECO:0000313" key="2">
    <source>
        <dbReference type="EMBL" id="GGH78812.1"/>
    </source>
</evidence>
<comment type="caution">
    <text evidence="2">The sequence shown here is derived from an EMBL/GenBank/DDBJ whole genome shotgun (WGS) entry which is preliminary data.</text>
</comment>
<dbReference type="Gene3D" id="3.50.50.60">
    <property type="entry name" value="FAD/NAD(P)-binding domain"/>
    <property type="match status" value="1"/>
</dbReference>
<dbReference type="PRINTS" id="PR00420">
    <property type="entry name" value="RNGMNOXGNASE"/>
</dbReference>
<dbReference type="InterPro" id="IPR036188">
    <property type="entry name" value="FAD/NAD-bd_sf"/>
</dbReference>
<keyword evidence="3" id="KW-1185">Reference proteome</keyword>
<dbReference type="AlphaFoldDB" id="A0A917J3X8"/>
<name>A0A917J3X8_9BACT</name>
<dbReference type="PANTHER" id="PTHR13847">
    <property type="entry name" value="SARCOSINE DEHYDROGENASE-RELATED"/>
    <property type="match status" value="1"/>
</dbReference>
<organism evidence="2 3">
    <name type="scientific">Filimonas zeae</name>
    <dbReference type="NCBI Taxonomy" id="1737353"/>
    <lineage>
        <taxon>Bacteria</taxon>
        <taxon>Pseudomonadati</taxon>
        <taxon>Bacteroidota</taxon>
        <taxon>Chitinophagia</taxon>
        <taxon>Chitinophagales</taxon>
        <taxon>Chitinophagaceae</taxon>
        <taxon>Filimonas</taxon>
    </lineage>
</organism>
<reference evidence="2" key="1">
    <citation type="journal article" date="2014" name="Int. J. Syst. Evol. Microbiol.">
        <title>Complete genome sequence of Corynebacterium casei LMG S-19264T (=DSM 44701T), isolated from a smear-ripened cheese.</title>
        <authorList>
            <consortium name="US DOE Joint Genome Institute (JGI-PGF)"/>
            <person name="Walter F."/>
            <person name="Albersmeier A."/>
            <person name="Kalinowski J."/>
            <person name="Ruckert C."/>
        </authorList>
    </citation>
    <scope>NUCLEOTIDE SEQUENCE</scope>
    <source>
        <strain evidence="2">CGMCC 1.15290</strain>
    </source>
</reference>
<evidence type="ECO:0000313" key="3">
    <source>
        <dbReference type="Proteomes" id="UP000627292"/>
    </source>
</evidence>
<dbReference type="Proteomes" id="UP000627292">
    <property type="component" value="Unassembled WGS sequence"/>
</dbReference>
<protein>
    <submittedName>
        <fullName evidence="2">Oxidoreductase</fullName>
    </submittedName>
</protein>
<accession>A0A917J3X8</accession>
<dbReference type="Gene3D" id="3.30.9.10">
    <property type="entry name" value="D-Amino Acid Oxidase, subunit A, domain 2"/>
    <property type="match status" value="1"/>
</dbReference>
<dbReference type="EMBL" id="BMIB01000005">
    <property type="protein sequence ID" value="GGH78812.1"/>
    <property type="molecule type" value="Genomic_DNA"/>
</dbReference>
<dbReference type="InterPro" id="IPR006076">
    <property type="entry name" value="FAD-dep_OxRdtase"/>
</dbReference>
<dbReference type="Pfam" id="PF01266">
    <property type="entry name" value="DAO"/>
    <property type="match status" value="1"/>
</dbReference>
<feature type="domain" description="FAD dependent oxidoreductase" evidence="1">
    <location>
        <begin position="31"/>
        <end position="383"/>
    </location>
</feature>
<sequence>MLNLHSGLPYSLIRYGIPFIYPSLEKDLRADVVIVGGGISGALTAYALAQEGVDVVVADARTIGLGSTAASTSLVQYEIDAPLVKLAEKIGMAKAAAAYQLSHESVEALAEICRKTGFPLFESRPSMYLASASKDVAWMKSEYEARKALGFDVQLWHPGMITRTMGFDVPAAIYSETAAQTDAYMLTHHLHQYNIKKGVSVYDRTQIVRVSRTRQQVKLITEKGYQITAKYMVVATGYEAMQYIKEPLVQLHSTYALVSENLPQQHQWYKNCLLWETRQPYLYMRTTADNRILVGGRDEAYYSPQRRDRLIRRKSGTLVKDFAARFPHIPLVPELMWTGTFATTEDGLPFIGAYPRLKRTFFALGFGGNGITFSQLAADSIAALIKGRKSEAQKLFAFGR</sequence>
<evidence type="ECO:0000259" key="1">
    <source>
        <dbReference type="Pfam" id="PF01266"/>
    </source>
</evidence>